<comment type="caution">
    <text evidence="2">The sequence shown here is derived from an EMBL/GenBank/DDBJ whole genome shotgun (WGS) entry which is preliminary data.</text>
</comment>
<keyword evidence="3" id="KW-1185">Reference proteome</keyword>
<evidence type="ECO:0000313" key="2">
    <source>
        <dbReference type="EMBL" id="CAD8119699.1"/>
    </source>
</evidence>
<gene>
    <name evidence="2" type="ORF">PSON_ATCC_30995.1.T1220110</name>
</gene>
<protein>
    <recommendedName>
        <fullName evidence="4">Transmembrane protein</fullName>
    </recommendedName>
</protein>
<dbReference type="Proteomes" id="UP000692954">
    <property type="component" value="Unassembled WGS sequence"/>
</dbReference>
<keyword evidence="1" id="KW-0732">Signal</keyword>
<accession>A0A8S1QVW4</accession>
<evidence type="ECO:0008006" key="4">
    <source>
        <dbReference type="Google" id="ProtNLM"/>
    </source>
</evidence>
<reference evidence="2" key="1">
    <citation type="submission" date="2021-01" db="EMBL/GenBank/DDBJ databases">
        <authorList>
            <consortium name="Genoscope - CEA"/>
            <person name="William W."/>
        </authorList>
    </citation>
    <scope>NUCLEOTIDE SEQUENCE</scope>
</reference>
<evidence type="ECO:0000313" key="3">
    <source>
        <dbReference type="Proteomes" id="UP000692954"/>
    </source>
</evidence>
<name>A0A8S1QVW4_9CILI</name>
<dbReference type="AlphaFoldDB" id="A0A8S1QVW4"/>
<sequence length="71" mass="8304">MLLFILFPILLSQTQICLNLHFNSQQIYKINSIIICLFFQTTDNLSCGQVYLLKIDQYTKPRNLIKISPLI</sequence>
<feature type="signal peptide" evidence="1">
    <location>
        <begin position="1"/>
        <end position="19"/>
    </location>
</feature>
<proteinExistence type="predicted"/>
<organism evidence="2 3">
    <name type="scientific">Paramecium sonneborni</name>
    <dbReference type="NCBI Taxonomy" id="65129"/>
    <lineage>
        <taxon>Eukaryota</taxon>
        <taxon>Sar</taxon>
        <taxon>Alveolata</taxon>
        <taxon>Ciliophora</taxon>
        <taxon>Intramacronucleata</taxon>
        <taxon>Oligohymenophorea</taxon>
        <taxon>Peniculida</taxon>
        <taxon>Parameciidae</taxon>
        <taxon>Paramecium</taxon>
    </lineage>
</organism>
<evidence type="ECO:0000256" key="1">
    <source>
        <dbReference type="SAM" id="SignalP"/>
    </source>
</evidence>
<dbReference type="EMBL" id="CAJJDN010000122">
    <property type="protein sequence ID" value="CAD8119699.1"/>
    <property type="molecule type" value="Genomic_DNA"/>
</dbReference>
<feature type="chain" id="PRO_5035928943" description="Transmembrane protein" evidence="1">
    <location>
        <begin position="20"/>
        <end position="71"/>
    </location>
</feature>